<dbReference type="Proteomes" id="UP000198505">
    <property type="component" value="Unassembled WGS sequence"/>
</dbReference>
<reference evidence="3" key="1">
    <citation type="submission" date="2016-10" db="EMBL/GenBank/DDBJ databases">
        <authorList>
            <person name="Varghese N."/>
            <person name="Submissions S."/>
        </authorList>
    </citation>
    <scope>NUCLEOTIDE SEQUENCE [LARGE SCALE GENOMIC DNA]</scope>
    <source>
        <strain evidence="3">CGMCC 1.6495</strain>
    </source>
</reference>
<name>A0A1H9W8A5_9GAMM</name>
<evidence type="ECO:0000256" key="1">
    <source>
        <dbReference type="SAM" id="Coils"/>
    </source>
</evidence>
<evidence type="ECO:0000313" key="3">
    <source>
        <dbReference type="Proteomes" id="UP000198505"/>
    </source>
</evidence>
<dbReference type="EMBL" id="FOGS01000013">
    <property type="protein sequence ID" value="SES30064.1"/>
    <property type="molecule type" value="Genomic_DNA"/>
</dbReference>
<keyword evidence="3" id="KW-1185">Reference proteome</keyword>
<feature type="coiled-coil region" evidence="1">
    <location>
        <begin position="34"/>
        <end position="68"/>
    </location>
</feature>
<evidence type="ECO:0000313" key="2">
    <source>
        <dbReference type="EMBL" id="SES30064.1"/>
    </source>
</evidence>
<sequence length="117" mass="12775">MSDLISSVSTAISLASRLREISKNIEDAEFKNLVADLSLELADAKMKIATLVSENAEMKEKIQALTSATGEVCPKCNNRTFELISTRPHPTFGELGSKERQYECSGCGFSEAKMVDP</sequence>
<dbReference type="RefSeq" id="WP_092829584.1">
    <property type="nucleotide sequence ID" value="NZ_FOGS01000013.1"/>
</dbReference>
<dbReference type="STRING" id="416874.SAMN04487958_1133"/>
<protein>
    <submittedName>
        <fullName evidence="2">Uncharacterized protein</fullName>
    </submittedName>
</protein>
<organism evidence="2 3">
    <name type="scientific">Vreelandella subterranea</name>
    <dbReference type="NCBI Taxonomy" id="416874"/>
    <lineage>
        <taxon>Bacteria</taxon>
        <taxon>Pseudomonadati</taxon>
        <taxon>Pseudomonadota</taxon>
        <taxon>Gammaproteobacteria</taxon>
        <taxon>Oceanospirillales</taxon>
        <taxon>Halomonadaceae</taxon>
        <taxon>Vreelandella</taxon>
    </lineage>
</organism>
<dbReference type="AlphaFoldDB" id="A0A1H9W8A5"/>
<keyword evidence="1" id="KW-0175">Coiled coil</keyword>
<accession>A0A1H9W8A5</accession>
<gene>
    <name evidence="2" type="ORF">SAMN04487958_1133</name>
</gene>
<proteinExistence type="predicted"/>